<dbReference type="OrthoDB" id="5985335at2759"/>
<proteinExistence type="predicted"/>
<protein>
    <submittedName>
        <fullName evidence="1">(apollo) hypothetical protein</fullName>
    </submittedName>
</protein>
<name>A0A8S3XHC1_PARAO</name>
<gene>
    <name evidence="1" type="ORF">PAPOLLO_LOCUS18372</name>
</gene>
<accession>A0A8S3XHC1</accession>
<dbReference type="EMBL" id="CAJQZP010001172">
    <property type="protein sequence ID" value="CAG5025388.1"/>
    <property type="molecule type" value="Genomic_DNA"/>
</dbReference>
<comment type="caution">
    <text evidence="1">The sequence shown here is derived from an EMBL/GenBank/DDBJ whole genome shotgun (WGS) entry which is preliminary data.</text>
</comment>
<organism evidence="1 2">
    <name type="scientific">Parnassius apollo</name>
    <name type="common">Apollo butterfly</name>
    <name type="synonym">Papilio apollo</name>
    <dbReference type="NCBI Taxonomy" id="110799"/>
    <lineage>
        <taxon>Eukaryota</taxon>
        <taxon>Metazoa</taxon>
        <taxon>Ecdysozoa</taxon>
        <taxon>Arthropoda</taxon>
        <taxon>Hexapoda</taxon>
        <taxon>Insecta</taxon>
        <taxon>Pterygota</taxon>
        <taxon>Neoptera</taxon>
        <taxon>Endopterygota</taxon>
        <taxon>Lepidoptera</taxon>
        <taxon>Glossata</taxon>
        <taxon>Ditrysia</taxon>
        <taxon>Papilionoidea</taxon>
        <taxon>Papilionidae</taxon>
        <taxon>Parnassiinae</taxon>
        <taxon>Parnassini</taxon>
        <taxon>Parnassius</taxon>
        <taxon>Parnassius</taxon>
    </lineage>
</organism>
<dbReference type="Proteomes" id="UP000691718">
    <property type="component" value="Unassembled WGS sequence"/>
</dbReference>
<keyword evidence="2" id="KW-1185">Reference proteome</keyword>
<evidence type="ECO:0000313" key="1">
    <source>
        <dbReference type="EMBL" id="CAG5025388.1"/>
    </source>
</evidence>
<dbReference type="AlphaFoldDB" id="A0A8S3XHC1"/>
<reference evidence="1" key="1">
    <citation type="submission" date="2021-04" db="EMBL/GenBank/DDBJ databases">
        <authorList>
            <person name="Tunstrom K."/>
        </authorList>
    </citation>
    <scope>NUCLEOTIDE SEQUENCE</scope>
</reference>
<sequence>MCLTDRFVLGLDSASAREKLFREDPNQLKLNKALEVTCVVESSQRIVSVGDSAELIKSERVLYTDSWRKITASGGTRGGRPRGVGDGGTLSGVLMRGPKIVVPIVYRAAVLQELHAAHLGVVKKKMISGERCWYSGIDSDIEDMASNCGHIFASISYESALGAVVVARLFSKEKKSFRKNPGRWMDGSAEIII</sequence>
<evidence type="ECO:0000313" key="2">
    <source>
        <dbReference type="Proteomes" id="UP000691718"/>
    </source>
</evidence>